<dbReference type="Gene3D" id="2.60.40.10">
    <property type="entry name" value="Immunoglobulins"/>
    <property type="match status" value="2"/>
</dbReference>
<accession>A0A7K8XTY9</accession>
<keyword evidence="10" id="KW-1185">Reference proteome</keyword>
<evidence type="ECO:0000256" key="4">
    <source>
        <dbReference type="ARBA" id="ARBA00022989"/>
    </source>
</evidence>
<keyword evidence="6" id="KW-1015">Disulfide bond</keyword>
<evidence type="ECO:0000259" key="8">
    <source>
        <dbReference type="PROSITE" id="PS50835"/>
    </source>
</evidence>
<organism evidence="9 10">
    <name type="scientific">Eubucco bourcierii</name>
    <name type="common">red-headed barbet</name>
    <dbReference type="NCBI Taxonomy" id="91767"/>
    <lineage>
        <taxon>Eukaryota</taxon>
        <taxon>Metazoa</taxon>
        <taxon>Chordata</taxon>
        <taxon>Craniata</taxon>
        <taxon>Vertebrata</taxon>
        <taxon>Euteleostomi</taxon>
        <taxon>Archelosauria</taxon>
        <taxon>Archosauria</taxon>
        <taxon>Dinosauria</taxon>
        <taxon>Saurischia</taxon>
        <taxon>Theropoda</taxon>
        <taxon>Coelurosauria</taxon>
        <taxon>Aves</taxon>
        <taxon>Neognathae</taxon>
        <taxon>Neoaves</taxon>
        <taxon>Telluraves</taxon>
        <taxon>Coraciimorphae</taxon>
        <taxon>Piciformes</taxon>
        <taxon>Ramphastidae</taxon>
        <taxon>Eubucco</taxon>
    </lineage>
</organism>
<dbReference type="Pfam" id="PF07686">
    <property type="entry name" value="V-set"/>
    <property type="match status" value="1"/>
</dbReference>
<gene>
    <name evidence="9" type="primary">Cd200r1a</name>
    <name evidence="9" type="ORF">EUBBOU_R06830</name>
</gene>
<dbReference type="GO" id="GO:0150077">
    <property type="term" value="P:regulation of neuroinflammatory response"/>
    <property type="evidence" value="ECO:0007669"/>
    <property type="project" value="InterPro"/>
</dbReference>
<dbReference type="SUPFAM" id="SSF48726">
    <property type="entry name" value="Immunoglobulin"/>
    <property type="match status" value="2"/>
</dbReference>
<keyword evidence="3" id="KW-0812">Transmembrane</keyword>
<evidence type="ECO:0000256" key="2">
    <source>
        <dbReference type="ARBA" id="ARBA00008215"/>
    </source>
</evidence>
<dbReference type="GO" id="GO:0038023">
    <property type="term" value="F:signaling receptor activity"/>
    <property type="evidence" value="ECO:0007669"/>
    <property type="project" value="InterPro"/>
</dbReference>
<dbReference type="InterPro" id="IPR036179">
    <property type="entry name" value="Ig-like_dom_sf"/>
</dbReference>
<feature type="non-terminal residue" evidence="9">
    <location>
        <position position="1"/>
    </location>
</feature>
<feature type="non-terminal residue" evidence="9">
    <location>
        <position position="176"/>
    </location>
</feature>
<evidence type="ECO:0000256" key="6">
    <source>
        <dbReference type="ARBA" id="ARBA00023157"/>
    </source>
</evidence>
<feature type="domain" description="Ig-like" evidence="8">
    <location>
        <begin position="60"/>
        <end position="175"/>
    </location>
</feature>
<dbReference type="AlphaFoldDB" id="A0A7K8XTY9"/>
<keyword evidence="4" id="KW-1133">Transmembrane helix</keyword>
<dbReference type="Proteomes" id="UP000583613">
    <property type="component" value="Unassembled WGS sequence"/>
</dbReference>
<sequence length="176" mass="18876">VGNSSVLACPPNSNIIMATWKINPRVGGACTLGYRADLNKTDRTNCSDSFDWKLNSDQDPALEIHQVKVAHEGKYICEVVTTDGNFDKKYHLTVLVPPRLILSCDAEGNAVCEAAAAKPAAQISWVPESNSKLKKKSHDNGTVTVLSGFTADQTNVTNTTCIVSHLAGNQSKSISC</sequence>
<evidence type="ECO:0000256" key="1">
    <source>
        <dbReference type="ARBA" id="ARBA00004167"/>
    </source>
</evidence>
<dbReference type="InterPro" id="IPR040012">
    <property type="entry name" value="CD200R"/>
</dbReference>
<keyword evidence="7" id="KW-0325">Glycoprotein</keyword>
<reference evidence="9 10" key="1">
    <citation type="submission" date="2019-09" db="EMBL/GenBank/DDBJ databases">
        <title>Bird 10,000 Genomes (B10K) Project - Family phase.</title>
        <authorList>
            <person name="Zhang G."/>
        </authorList>
    </citation>
    <scope>NUCLEOTIDE SEQUENCE [LARGE SCALE GENOMIC DNA]</scope>
    <source>
        <strain evidence="9">B10K-DU-001-04</strain>
        <tissue evidence="9">Muscle</tissue>
    </source>
</reference>
<comment type="caution">
    <text evidence="9">The sequence shown here is derived from an EMBL/GenBank/DDBJ whole genome shotgun (WGS) entry which is preliminary data.</text>
</comment>
<dbReference type="PANTHER" id="PTHR21462:SF2">
    <property type="entry name" value="CELL SURFACE GLYCOPROTEIN CD200 RECEPTOR 2"/>
    <property type="match status" value="1"/>
</dbReference>
<comment type="subcellular location">
    <subcellularLocation>
        <location evidence="1">Membrane</location>
        <topology evidence="1">Single-pass membrane protein</topology>
    </subcellularLocation>
</comment>
<proteinExistence type="inferred from homology"/>
<dbReference type="PANTHER" id="PTHR21462">
    <property type="entry name" value="CELL SURFACE GLYCOPROTEIN OX2 RECEPTOR PRECURSOR"/>
    <property type="match status" value="1"/>
</dbReference>
<dbReference type="EMBL" id="VWZE01018574">
    <property type="protein sequence ID" value="NXF94497.1"/>
    <property type="molecule type" value="Genomic_DNA"/>
</dbReference>
<evidence type="ECO:0000256" key="7">
    <source>
        <dbReference type="ARBA" id="ARBA00023180"/>
    </source>
</evidence>
<dbReference type="InterPro" id="IPR007110">
    <property type="entry name" value="Ig-like_dom"/>
</dbReference>
<name>A0A7K8XTY9_9PICI</name>
<evidence type="ECO:0000256" key="3">
    <source>
        <dbReference type="ARBA" id="ARBA00022692"/>
    </source>
</evidence>
<dbReference type="InterPro" id="IPR013783">
    <property type="entry name" value="Ig-like_fold"/>
</dbReference>
<dbReference type="InterPro" id="IPR013106">
    <property type="entry name" value="Ig_V-set"/>
</dbReference>
<keyword evidence="5" id="KW-0472">Membrane</keyword>
<dbReference type="OrthoDB" id="8915654at2759"/>
<evidence type="ECO:0000313" key="10">
    <source>
        <dbReference type="Proteomes" id="UP000583613"/>
    </source>
</evidence>
<evidence type="ECO:0000313" key="9">
    <source>
        <dbReference type="EMBL" id="NXF94497.1"/>
    </source>
</evidence>
<comment type="similarity">
    <text evidence="2">Belongs to the CD200R family.</text>
</comment>
<dbReference type="PROSITE" id="PS50835">
    <property type="entry name" value="IG_LIKE"/>
    <property type="match status" value="1"/>
</dbReference>
<dbReference type="GO" id="GO:0009897">
    <property type="term" value="C:external side of plasma membrane"/>
    <property type="evidence" value="ECO:0007669"/>
    <property type="project" value="TreeGrafter"/>
</dbReference>
<protein>
    <submittedName>
        <fullName evidence="9">MOR1A protein</fullName>
    </submittedName>
</protein>
<evidence type="ECO:0000256" key="5">
    <source>
        <dbReference type="ARBA" id="ARBA00023136"/>
    </source>
</evidence>